<evidence type="ECO:0000313" key="2">
    <source>
        <dbReference type="EMBL" id="MQL82173.1"/>
    </source>
</evidence>
<feature type="compositionally biased region" description="Acidic residues" evidence="1">
    <location>
        <begin position="63"/>
        <end position="80"/>
    </location>
</feature>
<gene>
    <name evidence="2" type="ORF">Taro_014642</name>
</gene>
<dbReference type="AlphaFoldDB" id="A0A843UMF2"/>
<evidence type="ECO:0000256" key="1">
    <source>
        <dbReference type="SAM" id="MobiDB-lite"/>
    </source>
</evidence>
<evidence type="ECO:0000313" key="3">
    <source>
        <dbReference type="Proteomes" id="UP000652761"/>
    </source>
</evidence>
<keyword evidence="3" id="KW-1185">Reference proteome</keyword>
<feature type="region of interest" description="Disordered" evidence="1">
    <location>
        <begin position="1"/>
        <end position="84"/>
    </location>
</feature>
<accession>A0A843UMF2</accession>
<dbReference type="EMBL" id="NMUH01000614">
    <property type="protein sequence ID" value="MQL82173.1"/>
    <property type="molecule type" value="Genomic_DNA"/>
</dbReference>
<protein>
    <submittedName>
        <fullName evidence="2">Uncharacterized protein</fullName>
    </submittedName>
</protein>
<feature type="compositionally biased region" description="Basic and acidic residues" evidence="1">
    <location>
        <begin position="106"/>
        <end position="126"/>
    </location>
</feature>
<reference evidence="2" key="1">
    <citation type="submission" date="2017-07" db="EMBL/GenBank/DDBJ databases">
        <title>Taro Niue Genome Assembly and Annotation.</title>
        <authorList>
            <person name="Atibalentja N."/>
            <person name="Keating K."/>
            <person name="Fields C.J."/>
        </authorList>
    </citation>
    <scope>NUCLEOTIDE SEQUENCE</scope>
    <source>
        <strain evidence="2">Niue_2</strain>
        <tissue evidence="2">Leaf</tissue>
    </source>
</reference>
<feature type="compositionally biased region" description="Basic and acidic residues" evidence="1">
    <location>
        <begin position="13"/>
        <end position="24"/>
    </location>
</feature>
<name>A0A843UMF2_COLES</name>
<organism evidence="2 3">
    <name type="scientific">Colocasia esculenta</name>
    <name type="common">Wild taro</name>
    <name type="synonym">Arum esculentum</name>
    <dbReference type="NCBI Taxonomy" id="4460"/>
    <lineage>
        <taxon>Eukaryota</taxon>
        <taxon>Viridiplantae</taxon>
        <taxon>Streptophyta</taxon>
        <taxon>Embryophyta</taxon>
        <taxon>Tracheophyta</taxon>
        <taxon>Spermatophyta</taxon>
        <taxon>Magnoliopsida</taxon>
        <taxon>Liliopsida</taxon>
        <taxon>Araceae</taxon>
        <taxon>Aroideae</taxon>
        <taxon>Colocasieae</taxon>
        <taxon>Colocasia</taxon>
    </lineage>
</organism>
<feature type="compositionally biased region" description="Basic and acidic residues" evidence="1">
    <location>
        <begin position="31"/>
        <end position="48"/>
    </location>
</feature>
<proteinExistence type="predicted"/>
<comment type="caution">
    <text evidence="2">The sequence shown here is derived from an EMBL/GenBank/DDBJ whole genome shotgun (WGS) entry which is preliminary data.</text>
</comment>
<feature type="region of interest" description="Disordered" evidence="1">
    <location>
        <begin position="106"/>
        <end position="157"/>
    </location>
</feature>
<sequence length="192" mass="22328">MEEIVSTPVKQSTPEREEEPRLGSDEPLQDFIDRTREEQHAEETEEVAHKKKKLQQHRTKQEEEGDEETETVEEEEEEGTVDTKAWFLEHQRRIKAEFPERLPRSFKWGKEEEQEKVGRHEEEKEGGQVMVDMSKEEGGQEELPIMEEDGREASKKDVGQDMDTMMQTLDALVENIVPPTTTAKMHPAGEKK</sequence>
<feature type="compositionally biased region" description="Basic residues" evidence="1">
    <location>
        <begin position="49"/>
        <end position="58"/>
    </location>
</feature>
<dbReference type="Proteomes" id="UP000652761">
    <property type="component" value="Unassembled WGS sequence"/>
</dbReference>